<name>A0A8X6QC25_NEPPI</name>
<proteinExistence type="predicted"/>
<sequence length="151" mass="17256">MGLCCTYVERIVRYCEKEMPEILWDTLIYDSSIKLSTWRQNGCDWALSGKNERCLGQRLLQVPVLTNQELKGHGLSCPKEKERIVQGSDIEVVTPGNHPVHRAQPLQSRCQMQRIKRSMDGGHTCVFLSPTLHLGRSVSRRPTPKEFLLPL</sequence>
<dbReference type="Proteomes" id="UP000887013">
    <property type="component" value="Unassembled WGS sequence"/>
</dbReference>
<dbReference type="AlphaFoldDB" id="A0A8X6QC25"/>
<comment type="caution">
    <text evidence="1">The sequence shown here is derived from an EMBL/GenBank/DDBJ whole genome shotgun (WGS) entry which is preliminary data.</text>
</comment>
<protein>
    <submittedName>
        <fullName evidence="1">Uncharacterized protein</fullName>
    </submittedName>
</protein>
<evidence type="ECO:0000313" key="1">
    <source>
        <dbReference type="EMBL" id="GFU10691.1"/>
    </source>
</evidence>
<dbReference type="EMBL" id="BMAW01125061">
    <property type="protein sequence ID" value="GFU10691.1"/>
    <property type="molecule type" value="Genomic_DNA"/>
</dbReference>
<evidence type="ECO:0000313" key="2">
    <source>
        <dbReference type="Proteomes" id="UP000887013"/>
    </source>
</evidence>
<dbReference type="OrthoDB" id="10531129at2759"/>
<keyword evidence="2" id="KW-1185">Reference proteome</keyword>
<organism evidence="1 2">
    <name type="scientific">Nephila pilipes</name>
    <name type="common">Giant wood spider</name>
    <name type="synonym">Nephila maculata</name>
    <dbReference type="NCBI Taxonomy" id="299642"/>
    <lineage>
        <taxon>Eukaryota</taxon>
        <taxon>Metazoa</taxon>
        <taxon>Ecdysozoa</taxon>
        <taxon>Arthropoda</taxon>
        <taxon>Chelicerata</taxon>
        <taxon>Arachnida</taxon>
        <taxon>Araneae</taxon>
        <taxon>Araneomorphae</taxon>
        <taxon>Entelegynae</taxon>
        <taxon>Araneoidea</taxon>
        <taxon>Nephilidae</taxon>
        <taxon>Nephila</taxon>
    </lineage>
</organism>
<gene>
    <name evidence="1" type="ORF">NPIL_91</name>
</gene>
<reference evidence="1" key="1">
    <citation type="submission" date="2020-08" db="EMBL/GenBank/DDBJ databases">
        <title>Multicomponent nature underlies the extraordinary mechanical properties of spider dragline silk.</title>
        <authorList>
            <person name="Kono N."/>
            <person name="Nakamura H."/>
            <person name="Mori M."/>
            <person name="Yoshida Y."/>
            <person name="Ohtoshi R."/>
            <person name="Malay A.D."/>
            <person name="Moran D.A.P."/>
            <person name="Tomita M."/>
            <person name="Numata K."/>
            <person name="Arakawa K."/>
        </authorList>
    </citation>
    <scope>NUCLEOTIDE SEQUENCE</scope>
</reference>
<accession>A0A8X6QC25</accession>